<feature type="region of interest" description="Disordered" evidence="4">
    <location>
        <begin position="283"/>
        <end position="304"/>
    </location>
</feature>
<feature type="repeat" description="TPR" evidence="3">
    <location>
        <begin position="220"/>
        <end position="253"/>
    </location>
</feature>
<name>A0ABW1EE98_9BACT</name>
<evidence type="ECO:0000256" key="2">
    <source>
        <dbReference type="ARBA" id="ARBA00022803"/>
    </source>
</evidence>
<dbReference type="InterPro" id="IPR050498">
    <property type="entry name" value="Ycf3"/>
</dbReference>
<dbReference type="Pfam" id="PF14559">
    <property type="entry name" value="TPR_19"/>
    <property type="match status" value="1"/>
</dbReference>
<accession>A0ABW1EE98</accession>
<dbReference type="SMART" id="SM00028">
    <property type="entry name" value="TPR"/>
    <property type="match status" value="6"/>
</dbReference>
<dbReference type="SUPFAM" id="SSF48452">
    <property type="entry name" value="TPR-like"/>
    <property type="match status" value="1"/>
</dbReference>
<reference evidence="6" key="1">
    <citation type="journal article" date="2019" name="Int. J. Syst. Evol. Microbiol.">
        <title>The Global Catalogue of Microorganisms (GCM) 10K type strain sequencing project: providing services to taxonomists for standard genome sequencing and annotation.</title>
        <authorList>
            <consortium name="The Broad Institute Genomics Platform"/>
            <consortium name="The Broad Institute Genome Sequencing Center for Infectious Disease"/>
            <person name="Wu L."/>
            <person name="Ma J."/>
        </authorList>
    </citation>
    <scope>NUCLEOTIDE SEQUENCE [LARGE SCALE GENOMIC DNA]</scope>
    <source>
        <strain evidence="6">JCM 4087</strain>
    </source>
</reference>
<organism evidence="5 6">
    <name type="scientific">Acidicapsa dinghuensis</name>
    <dbReference type="NCBI Taxonomy" id="2218256"/>
    <lineage>
        <taxon>Bacteria</taxon>
        <taxon>Pseudomonadati</taxon>
        <taxon>Acidobacteriota</taxon>
        <taxon>Terriglobia</taxon>
        <taxon>Terriglobales</taxon>
        <taxon>Acidobacteriaceae</taxon>
        <taxon>Acidicapsa</taxon>
    </lineage>
</organism>
<evidence type="ECO:0000313" key="6">
    <source>
        <dbReference type="Proteomes" id="UP001596091"/>
    </source>
</evidence>
<dbReference type="EMBL" id="JBHSPH010000002">
    <property type="protein sequence ID" value="MFC5862320.1"/>
    <property type="molecule type" value="Genomic_DNA"/>
</dbReference>
<dbReference type="RefSeq" id="WP_263338784.1">
    <property type="nucleotide sequence ID" value="NZ_JAGSYH010000004.1"/>
</dbReference>
<dbReference type="PROSITE" id="PS50005">
    <property type="entry name" value="TPR"/>
    <property type="match status" value="2"/>
</dbReference>
<dbReference type="PANTHER" id="PTHR44858">
    <property type="entry name" value="TETRATRICOPEPTIDE REPEAT PROTEIN 6"/>
    <property type="match status" value="1"/>
</dbReference>
<dbReference type="Proteomes" id="UP001596091">
    <property type="component" value="Unassembled WGS sequence"/>
</dbReference>
<dbReference type="InterPro" id="IPR019734">
    <property type="entry name" value="TPR_rpt"/>
</dbReference>
<keyword evidence="6" id="KW-1185">Reference proteome</keyword>
<feature type="repeat" description="TPR" evidence="3">
    <location>
        <begin position="112"/>
        <end position="145"/>
    </location>
</feature>
<sequence length="304" mass="33661">MAQGAWSQSSSDQLANAREYASTGRLANAENALHSYIADNPSSAEAYFLLGYVLFREQRAKDSLAAFTEGAKYQRPGAGEFKIVASDYVLLGAYSDADKWFSQVITQNPDDAETWYLLGRTKYNENDFSAAATSFERSLQLRPMHIEAENNLGLCWKELGQLDKAKAAFQLAIEWQGATPADAQPYLNLGTLLSENTDEPAMRQSLTYLAEAESLSPDNPKVHETLADAYSSLKNLPQAQRELEKAIELAPGTSALHYKLGQIYRKQGMREQAQQQFAICEKLSSAHSSNKTPNPLEPDHPNSK</sequence>
<evidence type="ECO:0000256" key="3">
    <source>
        <dbReference type="PROSITE-ProRule" id="PRU00339"/>
    </source>
</evidence>
<evidence type="ECO:0000256" key="1">
    <source>
        <dbReference type="ARBA" id="ARBA00022737"/>
    </source>
</evidence>
<dbReference type="InterPro" id="IPR011990">
    <property type="entry name" value="TPR-like_helical_dom_sf"/>
</dbReference>
<dbReference type="PANTHER" id="PTHR44858:SF1">
    <property type="entry name" value="UDP-N-ACETYLGLUCOSAMINE--PEPTIDE N-ACETYLGLUCOSAMINYLTRANSFERASE SPINDLY-RELATED"/>
    <property type="match status" value="1"/>
</dbReference>
<proteinExistence type="predicted"/>
<protein>
    <submittedName>
        <fullName evidence="5">Tetratricopeptide repeat protein</fullName>
    </submittedName>
</protein>
<comment type="caution">
    <text evidence="5">The sequence shown here is derived from an EMBL/GenBank/DDBJ whole genome shotgun (WGS) entry which is preliminary data.</text>
</comment>
<dbReference type="Pfam" id="PF13432">
    <property type="entry name" value="TPR_16"/>
    <property type="match status" value="2"/>
</dbReference>
<evidence type="ECO:0000313" key="5">
    <source>
        <dbReference type="EMBL" id="MFC5862320.1"/>
    </source>
</evidence>
<evidence type="ECO:0000256" key="4">
    <source>
        <dbReference type="SAM" id="MobiDB-lite"/>
    </source>
</evidence>
<keyword evidence="2 3" id="KW-0802">TPR repeat</keyword>
<gene>
    <name evidence="5" type="ORF">ACFPT7_08460</name>
</gene>
<keyword evidence="1" id="KW-0677">Repeat</keyword>
<dbReference type="Gene3D" id="1.25.40.10">
    <property type="entry name" value="Tetratricopeptide repeat domain"/>
    <property type="match status" value="3"/>
</dbReference>